<keyword evidence="1" id="KW-0472">Membrane</keyword>
<dbReference type="AlphaFoldDB" id="L0AAL7"/>
<sequence length="151" mass="16459">MQNVNEKVPGKGLVIASIALAILFSLIVLYAGYSLSTLPASIFSNITKTYGQLSSLNLTGTDIIRLAANVLYGYGIIFLILGLVSIPFVYLPLYHNLPEKAIGPALAIGIIEIIVGIFSILFVIPGILMVIAWYQVRKFNYEMKIKASLSH</sequence>
<dbReference type="STRING" id="1056495.Calag_0366"/>
<name>L0AAL7_CALLD</name>
<accession>L0AAL7</accession>
<keyword evidence="1" id="KW-0812">Transmembrane</keyword>
<evidence type="ECO:0000256" key="1">
    <source>
        <dbReference type="SAM" id="Phobius"/>
    </source>
</evidence>
<feature type="transmembrane region" description="Helical" evidence="1">
    <location>
        <begin position="71"/>
        <end position="93"/>
    </location>
</feature>
<organism evidence="2 3">
    <name type="scientific">Caldisphaera lagunensis (strain DSM 15908 / JCM 11604 / ANMR 0165 / IC-154)</name>
    <dbReference type="NCBI Taxonomy" id="1056495"/>
    <lineage>
        <taxon>Archaea</taxon>
        <taxon>Thermoproteota</taxon>
        <taxon>Thermoprotei</taxon>
        <taxon>Acidilobales</taxon>
        <taxon>Caldisphaeraceae</taxon>
        <taxon>Caldisphaera</taxon>
    </lineage>
</organism>
<feature type="transmembrane region" description="Helical" evidence="1">
    <location>
        <begin position="105"/>
        <end position="134"/>
    </location>
</feature>
<dbReference type="RefSeq" id="WP_015232040.1">
    <property type="nucleotide sequence ID" value="NC_019791.1"/>
</dbReference>
<dbReference type="EMBL" id="CP003378">
    <property type="protein sequence ID" value="AFZ70142.1"/>
    <property type="molecule type" value="Genomic_DNA"/>
</dbReference>
<feature type="transmembrane region" description="Helical" evidence="1">
    <location>
        <begin position="12"/>
        <end position="33"/>
    </location>
</feature>
<gene>
    <name evidence="2" type="ordered locus">Calag_0366</name>
</gene>
<dbReference type="InParanoid" id="L0AAL7"/>
<keyword evidence="3" id="KW-1185">Reference proteome</keyword>
<protein>
    <recommendedName>
        <fullName evidence="4">DUF4064 domain-containing protein</fullName>
    </recommendedName>
</protein>
<evidence type="ECO:0008006" key="4">
    <source>
        <dbReference type="Google" id="ProtNLM"/>
    </source>
</evidence>
<evidence type="ECO:0000313" key="3">
    <source>
        <dbReference type="Proteomes" id="UP000010469"/>
    </source>
</evidence>
<evidence type="ECO:0000313" key="2">
    <source>
        <dbReference type="EMBL" id="AFZ70142.1"/>
    </source>
</evidence>
<dbReference type="Proteomes" id="UP000010469">
    <property type="component" value="Chromosome"/>
</dbReference>
<dbReference type="KEGG" id="clg:Calag_0366"/>
<dbReference type="HOGENOM" id="CLU_1727150_0_0_2"/>
<keyword evidence="1" id="KW-1133">Transmembrane helix</keyword>
<dbReference type="GeneID" id="14211626"/>
<reference evidence="3" key="1">
    <citation type="submission" date="2012-03" db="EMBL/GenBank/DDBJ databases">
        <title>Complete genome of Caldisphaera lagunensis DSM 15908.</title>
        <authorList>
            <person name="Lucas S."/>
            <person name="Copeland A."/>
            <person name="Lapidus A."/>
            <person name="Glavina del Rio T."/>
            <person name="Dalin E."/>
            <person name="Tice H."/>
            <person name="Bruce D."/>
            <person name="Goodwin L."/>
            <person name="Pitluck S."/>
            <person name="Peters L."/>
            <person name="Mikhailova N."/>
            <person name="Teshima H."/>
            <person name="Kyrpides N."/>
            <person name="Mavromatis K."/>
            <person name="Ivanova N."/>
            <person name="Brettin T."/>
            <person name="Detter J.C."/>
            <person name="Han C."/>
            <person name="Larimer F."/>
            <person name="Land M."/>
            <person name="Hauser L."/>
            <person name="Markowitz V."/>
            <person name="Cheng J.-F."/>
            <person name="Hugenholtz P."/>
            <person name="Woyke T."/>
            <person name="Wu D."/>
            <person name="Spring S."/>
            <person name="Schroeder M."/>
            <person name="Brambilla E."/>
            <person name="Klenk H.-P."/>
            <person name="Eisen J.A."/>
        </authorList>
    </citation>
    <scope>NUCLEOTIDE SEQUENCE [LARGE SCALE GENOMIC DNA]</scope>
    <source>
        <strain evidence="3">DSM 15908 / JCM 11604 / IC-154</strain>
    </source>
</reference>
<proteinExistence type="predicted"/>